<dbReference type="Pfam" id="PF02932">
    <property type="entry name" value="Neur_chan_memb"/>
    <property type="match status" value="1"/>
</dbReference>
<feature type="domain" description="Neurotransmitter-gated ion-channel ligand-binding" evidence="5">
    <location>
        <begin position="48"/>
        <end position="149"/>
    </location>
</feature>
<dbReference type="GO" id="GO:0005886">
    <property type="term" value="C:plasma membrane"/>
    <property type="evidence" value="ECO:0000318"/>
    <property type="project" value="GO_Central"/>
</dbReference>
<dbReference type="InterPro" id="IPR006202">
    <property type="entry name" value="Neur_chan_lig-bd"/>
</dbReference>
<evidence type="ECO:0000256" key="4">
    <source>
        <dbReference type="ARBA" id="ARBA00023136"/>
    </source>
</evidence>
<dbReference type="InterPro" id="IPR006029">
    <property type="entry name" value="Neurotrans-gated_channel_TM"/>
</dbReference>
<dbReference type="GO" id="GO:1904315">
    <property type="term" value="F:transmitter-gated monoatomic ion channel activity involved in regulation of postsynaptic membrane potential"/>
    <property type="evidence" value="ECO:0000318"/>
    <property type="project" value="GO_Central"/>
</dbReference>
<evidence type="ECO:0000256" key="2">
    <source>
        <dbReference type="ARBA" id="ARBA00022692"/>
    </source>
</evidence>
<dbReference type="InterPro" id="IPR038050">
    <property type="entry name" value="Neuro_actylchol_rec"/>
</dbReference>
<dbReference type="OrthoDB" id="6097796at2759"/>
<accession>A0A8R1UYA5</accession>
<dbReference type="GO" id="GO:1902495">
    <property type="term" value="C:transmembrane transporter complex"/>
    <property type="evidence" value="ECO:0000318"/>
    <property type="project" value="GO_Central"/>
</dbReference>
<dbReference type="InterPro" id="IPR036734">
    <property type="entry name" value="Neur_chan_lig-bd_sf"/>
</dbReference>
<evidence type="ECO:0000256" key="3">
    <source>
        <dbReference type="ARBA" id="ARBA00022989"/>
    </source>
</evidence>
<reference evidence="7" key="2">
    <citation type="submission" date="2022-06" db="UniProtKB">
        <authorList>
            <consortium name="EnsemblMetazoa"/>
        </authorList>
    </citation>
    <scope>IDENTIFICATION</scope>
    <source>
        <strain evidence="7">PS312</strain>
    </source>
</reference>
<dbReference type="SUPFAM" id="SSF90112">
    <property type="entry name" value="Neurotransmitter-gated ion-channel transmembrane pore"/>
    <property type="match status" value="1"/>
</dbReference>
<dbReference type="SUPFAM" id="SSF63712">
    <property type="entry name" value="Nicotinic receptor ligand binding domain-like"/>
    <property type="match status" value="1"/>
</dbReference>
<reference evidence="8" key="1">
    <citation type="journal article" date="2008" name="Nat. Genet.">
        <title>The Pristionchus pacificus genome provides a unique perspective on nematode lifestyle and parasitism.</title>
        <authorList>
            <person name="Dieterich C."/>
            <person name="Clifton S.W."/>
            <person name="Schuster L.N."/>
            <person name="Chinwalla A."/>
            <person name="Delehaunty K."/>
            <person name="Dinkelacker I."/>
            <person name="Fulton L."/>
            <person name="Fulton R."/>
            <person name="Godfrey J."/>
            <person name="Minx P."/>
            <person name="Mitreva M."/>
            <person name="Roeseler W."/>
            <person name="Tian H."/>
            <person name="Witte H."/>
            <person name="Yang S.P."/>
            <person name="Wilson R.K."/>
            <person name="Sommer R.J."/>
        </authorList>
    </citation>
    <scope>NUCLEOTIDE SEQUENCE [LARGE SCALE GENOMIC DNA]</scope>
    <source>
        <strain evidence="8">PS312</strain>
    </source>
</reference>
<dbReference type="GO" id="GO:0007268">
    <property type="term" value="P:chemical synaptic transmission"/>
    <property type="evidence" value="ECO:0000318"/>
    <property type="project" value="GO_Central"/>
</dbReference>
<name>A0A2A6CQ54_PRIPA</name>
<keyword evidence="2" id="KW-0812">Transmembrane</keyword>
<keyword evidence="3" id="KW-1133">Transmembrane helix</keyword>
<dbReference type="AlphaFoldDB" id="A0A2A6CQ54"/>
<evidence type="ECO:0000256" key="1">
    <source>
        <dbReference type="ARBA" id="ARBA00004141"/>
    </source>
</evidence>
<dbReference type="GO" id="GO:0004888">
    <property type="term" value="F:transmembrane signaling receptor activity"/>
    <property type="evidence" value="ECO:0007669"/>
    <property type="project" value="InterPro"/>
</dbReference>
<dbReference type="Pfam" id="PF02931">
    <property type="entry name" value="Neur_chan_LBD"/>
    <property type="match status" value="1"/>
</dbReference>
<dbReference type="GO" id="GO:0098794">
    <property type="term" value="C:postsynapse"/>
    <property type="evidence" value="ECO:0007669"/>
    <property type="project" value="GOC"/>
</dbReference>
<sequence length="470" mass="53635">MRVSLAGRTMMIYLSLLYFVTPTFVETANQKLLHMLLNDTNYLCFFSDKDVRPSNVTGGPLVVTIIPNQFLLLTMDQQQETIEYLCEFMMSWVDPQLSWTRDQTDFSEEWIKIPEDNIWVPDIVFDSELSYKDLIDKTTRMVDVRFDGTKKSLKECTLSLGSWIFDSSEIVVRSYANVIWPGGKFQGNNEWDMISMVAKSVEEIDDARTYSSVQYNLQLARKPVYYVLVIQAPAFIVGTMTLFGIFTPFSIHGERKEKVVTLGLTMLLSISMMFNLVSDMMPKASRLPLLGNYILFEIFMCAVAVFISIIILYLHHRLHTRVVNPPKWILKLLHITSCGCLHKPRPINQLLTDTRMTTLSGHPLMLETDTSSGLQQLMRLRVTIAKTVSMLSRIMADMESASIAQSTWRQVFDTLDLLFLLIFQVVNVIMAVAYMRSPQLYVSMINQTMSSPTTQLTNSTSTISGLLNSN</sequence>
<dbReference type="InterPro" id="IPR006201">
    <property type="entry name" value="Neur_channel"/>
</dbReference>
<protein>
    <submittedName>
        <fullName evidence="7">Transmembrane ion channel</fullName>
    </submittedName>
</protein>
<evidence type="ECO:0000259" key="5">
    <source>
        <dbReference type="Pfam" id="PF02931"/>
    </source>
</evidence>
<dbReference type="Proteomes" id="UP000005239">
    <property type="component" value="Unassembled WGS sequence"/>
</dbReference>
<evidence type="ECO:0000313" key="7">
    <source>
        <dbReference type="EnsemblMetazoa" id="PPA41827.1"/>
    </source>
</evidence>
<dbReference type="GO" id="GO:0043005">
    <property type="term" value="C:neuron projection"/>
    <property type="evidence" value="ECO:0000318"/>
    <property type="project" value="GO_Central"/>
</dbReference>
<dbReference type="GO" id="GO:0005231">
    <property type="term" value="F:excitatory extracellular ligand-gated monoatomic ion channel activity"/>
    <property type="evidence" value="ECO:0000318"/>
    <property type="project" value="GO_Central"/>
</dbReference>
<proteinExistence type="predicted"/>
<dbReference type="CDD" id="cd19051">
    <property type="entry name" value="LGIC_TM_cation"/>
    <property type="match status" value="1"/>
</dbReference>
<dbReference type="InterPro" id="IPR036719">
    <property type="entry name" value="Neuro-gated_channel_TM_sf"/>
</dbReference>
<dbReference type="FunFam" id="1.20.58.390:FF:000090">
    <property type="entry name" value="Ligand-Gated ion Channel"/>
    <property type="match status" value="1"/>
</dbReference>
<dbReference type="GO" id="GO:0034220">
    <property type="term" value="P:monoatomic ion transmembrane transport"/>
    <property type="evidence" value="ECO:0000318"/>
    <property type="project" value="GO_Central"/>
</dbReference>
<evidence type="ECO:0000313" key="8">
    <source>
        <dbReference type="Proteomes" id="UP000005239"/>
    </source>
</evidence>
<keyword evidence="4" id="KW-0472">Membrane</keyword>
<dbReference type="EnsemblMetazoa" id="PPA41827.1">
    <property type="protein sequence ID" value="PPA41827.1"/>
    <property type="gene ID" value="WBGene00280196"/>
</dbReference>
<gene>
    <name evidence="7" type="primary">WBGene00280196</name>
</gene>
<evidence type="ECO:0000259" key="6">
    <source>
        <dbReference type="Pfam" id="PF02932"/>
    </source>
</evidence>
<feature type="domain" description="Neurotransmitter-gated ion-channel transmembrane" evidence="6">
    <location>
        <begin position="260"/>
        <end position="329"/>
    </location>
</feature>
<dbReference type="PANTHER" id="PTHR18945">
    <property type="entry name" value="NEUROTRANSMITTER GATED ION CHANNEL"/>
    <property type="match status" value="1"/>
</dbReference>
<accession>A0A2A6CQ54</accession>
<dbReference type="Gene3D" id="1.20.58.390">
    <property type="entry name" value="Neurotransmitter-gated ion-channel transmembrane domain"/>
    <property type="match status" value="1"/>
</dbReference>
<dbReference type="Gene3D" id="2.70.170.10">
    <property type="entry name" value="Neurotransmitter-gated ion-channel ligand-binding domain"/>
    <property type="match status" value="2"/>
</dbReference>
<dbReference type="CDD" id="cd18989">
    <property type="entry name" value="LGIC_ECD_cation"/>
    <property type="match status" value="1"/>
</dbReference>
<dbReference type="GO" id="GO:0045202">
    <property type="term" value="C:synapse"/>
    <property type="evidence" value="ECO:0000318"/>
    <property type="project" value="GO_Central"/>
</dbReference>
<keyword evidence="8" id="KW-1185">Reference proteome</keyword>
<comment type="subcellular location">
    <subcellularLocation>
        <location evidence="1">Membrane</location>
        <topology evidence="1">Multi-pass membrane protein</topology>
    </subcellularLocation>
</comment>
<dbReference type="GO" id="GO:0042391">
    <property type="term" value="P:regulation of membrane potential"/>
    <property type="evidence" value="ECO:0000318"/>
    <property type="project" value="GO_Central"/>
</dbReference>
<organism evidence="7 8">
    <name type="scientific">Pristionchus pacificus</name>
    <name type="common">Parasitic nematode worm</name>
    <dbReference type="NCBI Taxonomy" id="54126"/>
    <lineage>
        <taxon>Eukaryota</taxon>
        <taxon>Metazoa</taxon>
        <taxon>Ecdysozoa</taxon>
        <taxon>Nematoda</taxon>
        <taxon>Chromadorea</taxon>
        <taxon>Rhabditida</taxon>
        <taxon>Rhabditina</taxon>
        <taxon>Diplogasteromorpha</taxon>
        <taxon>Diplogasteroidea</taxon>
        <taxon>Neodiplogasteridae</taxon>
        <taxon>Pristionchus</taxon>
    </lineage>
</organism>